<accession>A0A1X2HHX9</accession>
<dbReference type="AlphaFoldDB" id="A0A1X2HHX9"/>
<dbReference type="Proteomes" id="UP000242180">
    <property type="component" value="Unassembled WGS sequence"/>
</dbReference>
<dbReference type="OMA" id="YEPMKEM"/>
<feature type="compositionally biased region" description="Low complexity" evidence="1">
    <location>
        <begin position="114"/>
        <end position="133"/>
    </location>
</feature>
<dbReference type="PANTHER" id="PTHR12774">
    <property type="entry name" value="PEROXISOMAL BIOGENESIS FACTOR 19"/>
    <property type="match status" value="1"/>
</dbReference>
<name>A0A1X2HHX9_SYNRA</name>
<dbReference type="GO" id="GO:0045046">
    <property type="term" value="P:protein import into peroxisome membrane"/>
    <property type="evidence" value="ECO:0007669"/>
    <property type="project" value="TreeGrafter"/>
</dbReference>
<gene>
    <name evidence="2" type="ORF">BCR43DRAFT_473452</name>
</gene>
<organism evidence="2 3">
    <name type="scientific">Syncephalastrum racemosum</name>
    <name type="common">Filamentous fungus</name>
    <dbReference type="NCBI Taxonomy" id="13706"/>
    <lineage>
        <taxon>Eukaryota</taxon>
        <taxon>Fungi</taxon>
        <taxon>Fungi incertae sedis</taxon>
        <taxon>Mucoromycota</taxon>
        <taxon>Mucoromycotina</taxon>
        <taxon>Mucoromycetes</taxon>
        <taxon>Mucorales</taxon>
        <taxon>Syncephalastraceae</taxon>
        <taxon>Syncephalastrum</taxon>
    </lineage>
</organism>
<sequence>MSTSNSKQPAKEQEPDVDFDDDLLDDVLDDFNNLSTQPSAAPKTDVSPSSSSKEKAPQVGSESLDDLLDQDEFAKQLASGMEELMGGMDQDEEMKNTFEKIWKSFEENEKNADPSASSQQQRPSGPQQQSSFQDKIAQTMNKLKDSSKQVDDSIAEEGQQPDDAFMAEMMKQMESLAENGEFENVLEGMMQQLMSKELLYEPMKDLAARYPTWLAENKDKLSQSDYEKYEKQLDLCKQIVAKYEEPGFDEKNEAHGKEVMDLMQRMQDLGQPPAGMLEDMAPGMNLGADGIPEEFKDMENCNIM</sequence>
<dbReference type="GO" id="GO:0033328">
    <property type="term" value="F:peroxisome membrane targeting sequence binding"/>
    <property type="evidence" value="ECO:0007669"/>
    <property type="project" value="TreeGrafter"/>
</dbReference>
<protein>
    <submittedName>
        <fullName evidence="2">Pex19 protein family-domain-containing protein</fullName>
    </submittedName>
</protein>
<evidence type="ECO:0000313" key="2">
    <source>
        <dbReference type="EMBL" id="ORY98056.1"/>
    </source>
</evidence>
<dbReference type="OrthoDB" id="21292at2759"/>
<evidence type="ECO:0000313" key="3">
    <source>
        <dbReference type="Proteomes" id="UP000242180"/>
    </source>
</evidence>
<feature type="region of interest" description="Disordered" evidence="1">
    <location>
        <begin position="1"/>
        <end position="161"/>
    </location>
</feature>
<dbReference type="Pfam" id="PF04614">
    <property type="entry name" value="Pex19"/>
    <property type="match status" value="1"/>
</dbReference>
<keyword evidence="3" id="KW-1185">Reference proteome</keyword>
<feature type="compositionally biased region" description="Acidic residues" evidence="1">
    <location>
        <begin position="15"/>
        <end position="29"/>
    </location>
</feature>
<dbReference type="GO" id="GO:0005778">
    <property type="term" value="C:peroxisomal membrane"/>
    <property type="evidence" value="ECO:0007669"/>
    <property type="project" value="TreeGrafter"/>
</dbReference>
<dbReference type="EMBL" id="MCGN01000004">
    <property type="protein sequence ID" value="ORY98056.1"/>
    <property type="molecule type" value="Genomic_DNA"/>
</dbReference>
<dbReference type="InParanoid" id="A0A1X2HHX9"/>
<dbReference type="PANTHER" id="PTHR12774:SF2">
    <property type="entry name" value="PEROXISOMAL BIOGENESIS FACTOR 19"/>
    <property type="match status" value="1"/>
</dbReference>
<evidence type="ECO:0000256" key="1">
    <source>
        <dbReference type="SAM" id="MobiDB-lite"/>
    </source>
</evidence>
<dbReference type="STRING" id="13706.A0A1X2HHX9"/>
<comment type="caution">
    <text evidence="2">The sequence shown here is derived from an EMBL/GenBank/DDBJ whole genome shotgun (WGS) entry which is preliminary data.</text>
</comment>
<dbReference type="Gene3D" id="1.20.120.900">
    <property type="entry name" value="Pex19, mPTS binding domain"/>
    <property type="match status" value="1"/>
</dbReference>
<feature type="compositionally biased region" description="Basic and acidic residues" evidence="1">
    <location>
        <begin position="142"/>
        <end position="151"/>
    </location>
</feature>
<proteinExistence type="predicted"/>
<reference evidence="2 3" key="1">
    <citation type="submission" date="2016-07" db="EMBL/GenBank/DDBJ databases">
        <title>Pervasive Adenine N6-methylation of Active Genes in Fungi.</title>
        <authorList>
            <consortium name="DOE Joint Genome Institute"/>
            <person name="Mondo S.J."/>
            <person name="Dannebaum R.O."/>
            <person name="Kuo R.C."/>
            <person name="Labutti K."/>
            <person name="Haridas S."/>
            <person name="Kuo A."/>
            <person name="Salamov A."/>
            <person name="Ahrendt S.R."/>
            <person name="Lipzen A."/>
            <person name="Sullivan W."/>
            <person name="Andreopoulos W.B."/>
            <person name="Clum A."/>
            <person name="Lindquist E."/>
            <person name="Daum C."/>
            <person name="Ramamoorthy G.K."/>
            <person name="Gryganskyi A."/>
            <person name="Culley D."/>
            <person name="Magnuson J.K."/>
            <person name="James T.Y."/>
            <person name="O'Malley M.A."/>
            <person name="Stajich J.E."/>
            <person name="Spatafora J.W."/>
            <person name="Visel A."/>
            <person name="Grigoriev I.V."/>
        </authorList>
    </citation>
    <scope>NUCLEOTIDE SEQUENCE [LARGE SCALE GENOMIC DNA]</scope>
    <source>
        <strain evidence="2 3">NRRL 2496</strain>
    </source>
</reference>
<dbReference type="FunCoup" id="A0A1X2HHX9">
    <property type="interactions" value="11"/>
</dbReference>
<feature type="compositionally biased region" description="Basic and acidic residues" evidence="1">
    <location>
        <begin position="93"/>
        <end position="112"/>
    </location>
</feature>
<dbReference type="InterPro" id="IPR006708">
    <property type="entry name" value="Pex19"/>
</dbReference>
<dbReference type="InterPro" id="IPR038322">
    <property type="entry name" value="Pex19_C_sf"/>
</dbReference>